<dbReference type="Pfam" id="PF20684">
    <property type="entry name" value="Fung_rhodopsin"/>
    <property type="match status" value="1"/>
</dbReference>
<dbReference type="Gene3D" id="1.20.1250.20">
    <property type="entry name" value="MFS general substrate transporter like domains"/>
    <property type="match status" value="2"/>
</dbReference>
<feature type="transmembrane region" description="Helical" evidence="4">
    <location>
        <begin position="511"/>
        <end position="534"/>
    </location>
</feature>
<protein>
    <recommendedName>
        <fullName evidence="5">Rhodopsin domain-containing protein</fullName>
    </recommendedName>
</protein>
<evidence type="ECO:0000259" key="5">
    <source>
        <dbReference type="Pfam" id="PF20684"/>
    </source>
</evidence>
<feature type="transmembrane region" description="Helical" evidence="4">
    <location>
        <begin position="57"/>
        <end position="78"/>
    </location>
</feature>
<keyword evidence="4" id="KW-1133">Transmembrane helix</keyword>
<dbReference type="InterPro" id="IPR036259">
    <property type="entry name" value="MFS_trans_sf"/>
</dbReference>
<feature type="transmembrane region" description="Helical" evidence="4">
    <location>
        <begin position="20"/>
        <end position="45"/>
    </location>
</feature>
<feature type="transmembrane region" description="Helical" evidence="4">
    <location>
        <begin position="943"/>
        <end position="963"/>
    </location>
</feature>
<feature type="region of interest" description="Disordered" evidence="3">
    <location>
        <begin position="276"/>
        <end position="324"/>
    </location>
</feature>
<dbReference type="GO" id="GO:0005886">
    <property type="term" value="C:plasma membrane"/>
    <property type="evidence" value="ECO:0007669"/>
    <property type="project" value="UniProtKB-SubCell"/>
</dbReference>
<name>A0A8H7KAX6_BIOOC</name>
<feature type="transmembrane region" description="Helical" evidence="4">
    <location>
        <begin position="132"/>
        <end position="154"/>
    </location>
</feature>
<dbReference type="SUPFAM" id="SSF103473">
    <property type="entry name" value="MFS general substrate transporter"/>
    <property type="match status" value="1"/>
</dbReference>
<evidence type="ECO:0000256" key="3">
    <source>
        <dbReference type="SAM" id="MobiDB-lite"/>
    </source>
</evidence>
<dbReference type="PANTHER" id="PTHR43702">
    <property type="entry name" value="L-FUCOSE-PROTON SYMPORTER"/>
    <property type="match status" value="1"/>
</dbReference>
<dbReference type="PANTHER" id="PTHR43702:SF13">
    <property type="entry name" value="MONOSACCHARIDE TRANSPORTER, PUTATIVE (AFU_ORTHOLOGUE AFUA_4G06630)-RELATED"/>
    <property type="match status" value="1"/>
</dbReference>
<keyword evidence="2" id="KW-1003">Cell membrane</keyword>
<evidence type="ECO:0000256" key="4">
    <source>
        <dbReference type="SAM" id="Phobius"/>
    </source>
</evidence>
<feature type="transmembrane region" description="Helical" evidence="4">
    <location>
        <begin position="587"/>
        <end position="606"/>
    </location>
</feature>
<feature type="transmembrane region" description="Helical" evidence="4">
    <location>
        <begin position="241"/>
        <end position="260"/>
    </location>
</feature>
<feature type="transmembrane region" description="Helical" evidence="4">
    <location>
        <begin position="395"/>
        <end position="416"/>
    </location>
</feature>
<feature type="transmembrane region" description="Helical" evidence="4">
    <location>
        <begin position="546"/>
        <end position="567"/>
    </location>
</feature>
<sequence length="983" mass="107585">MLEARSSDAGQHIPDRGPQVFAGTLVTLILATVFVTARIICRHFIVRNVSWDDRVIVLAWVFAFFLSFTIMFGANHGLGRFDVNIQADERGILRRCEYVFSILYNPALALIKTSVLIFYLRLAKHTQLVLRYSSYFLLVIVNVASFVLTMINIFQCSPISSAWNPFYEGKITCLPLLTEFICASPVNVVTDLALLALPLATLARMRLPIKQKAILIFTFGLAIFVTVIDVDDFAWNASLSFMWSAVEVNIGMTCACIPTLKPLVLKILPSMLSDPNSSRTTASKSRNDSDNAANGSLSRPSDENPSPTNPTRAGEALNGPAPANDQHASAALEFLTTPEMTHLPQANPSPRLSAFSRARTDITGSTSLTDEHSVYFGFVNMSKPKSMLKTSASESLKYCSIVAILFLLWGMSYGLLNTLNTVVAAINNFTQPQTLGLTSAYWAGGYLVGPILVGEWILRRDEHNRSRRHSKNEEENVGGFKVTFICGLCFYGIGTIIFWPSAVTHSYAGFMVSNFVVGFGLSILEVAANTFIVLCGPREHGETRLMICQAIQAIGSVLSGILANKVFFTNVGDDGYSSSTVLINVQWTYLAITLLCAALGLFFFYMPLPEVSDQELEDSTKRIPVDPKKKTAVGLQLRTVAIILAVLAQWFYVGAQECNSTYFRALLLSTIPPNTSSGVTTETTNPVASDRPPGIAVSIPDYLLIGHGAFAVSRILFSYLLYLSGTRPSFPKPRKLLSISLVFSFIFALLPVVLKLSNPNLLVIPVILFFFFEGPTWPLIFAIGLRGQGRRTKRAAAFLTMSNSGGGIAPFIMYGIVASGGSVRISYILIVVLQALIMAYMLLLECVKDVRTMVDPIPKAPNSIADEEAPSHDVTSNDLHQGEALNGNPKTLLGISKVSDYQYPGGSPHLLSEDFYIMKTELPNDISSPQKGKGHFVPRRSGLDILFIYTTFFDGAAIVYNFISLGASVCFLEPSPAFGTYEL</sequence>
<reference evidence="6" key="1">
    <citation type="submission" date="2020-10" db="EMBL/GenBank/DDBJ databases">
        <title>High-Quality Genome Resource of Clonostachys rosea strain S41 by Oxford Nanopore Long-Read Sequencing.</title>
        <authorList>
            <person name="Wang H."/>
        </authorList>
    </citation>
    <scope>NUCLEOTIDE SEQUENCE</scope>
    <source>
        <strain evidence="6">S41</strain>
    </source>
</reference>
<proteinExistence type="predicted"/>
<evidence type="ECO:0000313" key="6">
    <source>
        <dbReference type="EMBL" id="KAF9746949.1"/>
    </source>
</evidence>
<dbReference type="InterPro" id="IPR049326">
    <property type="entry name" value="Rhodopsin_dom_fungi"/>
</dbReference>
<feature type="transmembrane region" description="Helical" evidence="4">
    <location>
        <begin position="214"/>
        <end position="235"/>
    </location>
</feature>
<keyword evidence="4" id="KW-0812">Transmembrane</keyword>
<dbReference type="GO" id="GO:0022857">
    <property type="term" value="F:transmembrane transporter activity"/>
    <property type="evidence" value="ECO:0007669"/>
    <property type="project" value="InterPro"/>
</dbReference>
<feature type="compositionally biased region" description="Polar residues" evidence="3">
    <location>
        <begin position="276"/>
        <end position="311"/>
    </location>
</feature>
<feature type="transmembrane region" description="Helical" evidence="4">
    <location>
        <begin position="98"/>
        <end position="120"/>
    </location>
</feature>
<feature type="domain" description="Rhodopsin" evidence="5">
    <location>
        <begin position="37"/>
        <end position="264"/>
    </location>
</feature>
<evidence type="ECO:0000256" key="2">
    <source>
        <dbReference type="ARBA" id="ARBA00022475"/>
    </source>
</evidence>
<gene>
    <name evidence="6" type="ORF">IM811_002283</name>
</gene>
<feature type="transmembrane region" description="Helical" evidence="4">
    <location>
        <begin position="762"/>
        <end position="783"/>
    </location>
</feature>
<feature type="transmembrane region" description="Helical" evidence="4">
    <location>
        <begin position="479"/>
        <end position="499"/>
    </location>
</feature>
<comment type="caution">
    <text evidence="6">The sequence shown here is derived from an EMBL/GenBank/DDBJ whole genome shotgun (WGS) entry which is preliminary data.</text>
</comment>
<feature type="transmembrane region" description="Helical" evidence="4">
    <location>
        <begin position="795"/>
        <end position="817"/>
    </location>
</feature>
<evidence type="ECO:0000256" key="1">
    <source>
        <dbReference type="ARBA" id="ARBA00004429"/>
    </source>
</evidence>
<accession>A0A8H7KAX6</accession>
<feature type="transmembrane region" description="Helical" evidence="4">
    <location>
        <begin position="631"/>
        <end position="652"/>
    </location>
</feature>
<keyword evidence="4" id="KW-0472">Membrane</keyword>
<feature type="transmembrane region" description="Helical" evidence="4">
    <location>
        <begin position="736"/>
        <end position="756"/>
    </location>
</feature>
<feature type="transmembrane region" description="Helical" evidence="4">
    <location>
        <begin position="702"/>
        <end position="724"/>
    </location>
</feature>
<dbReference type="Proteomes" id="UP000616885">
    <property type="component" value="Unassembled WGS sequence"/>
</dbReference>
<dbReference type="Pfam" id="PF07690">
    <property type="entry name" value="MFS_1"/>
    <property type="match status" value="1"/>
</dbReference>
<organism evidence="6 7">
    <name type="scientific">Bionectria ochroleuca</name>
    <name type="common">Gliocladium roseum</name>
    <dbReference type="NCBI Taxonomy" id="29856"/>
    <lineage>
        <taxon>Eukaryota</taxon>
        <taxon>Fungi</taxon>
        <taxon>Dikarya</taxon>
        <taxon>Ascomycota</taxon>
        <taxon>Pezizomycotina</taxon>
        <taxon>Sordariomycetes</taxon>
        <taxon>Hypocreomycetidae</taxon>
        <taxon>Hypocreales</taxon>
        <taxon>Bionectriaceae</taxon>
        <taxon>Clonostachys</taxon>
    </lineage>
</organism>
<dbReference type="AlphaFoldDB" id="A0A8H7KAX6"/>
<feature type="transmembrane region" description="Helical" evidence="4">
    <location>
        <begin position="174"/>
        <end position="202"/>
    </location>
</feature>
<evidence type="ECO:0000313" key="7">
    <source>
        <dbReference type="Proteomes" id="UP000616885"/>
    </source>
</evidence>
<dbReference type="EMBL" id="JADCTT010000010">
    <property type="protein sequence ID" value="KAF9746949.1"/>
    <property type="molecule type" value="Genomic_DNA"/>
</dbReference>
<feature type="transmembrane region" description="Helical" evidence="4">
    <location>
        <begin position="823"/>
        <end position="843"/>
    </location>
</feature>
<feature type="transmembrane region" description="Helical" evidence="4">
    <location>
        <begin position="436"/>
        <end position="458"/>
    </location>
</feature>
<dbReference type="InterPro" id="IPR050375">
    <property type="entry name" value="MFS_TsgA-like"/>
</dbReference>
<comment type="subcellular location">
    <subcellularLocation>
        <location evidence="1">Cell inner membrane</location>
        <topology evidence="1">Multi-pass membrane protein</topology>
    </subcellularLocation>
</comment>
<dbReference type="InterPro" id="IPR011701">
    <property type="entry name" value="MFS"/>
</dbReference>